<name>A0A2W4QTL8_9GAMM</name>
<dbReference type="EMBL" id="QJPH01000412">
    <property type="protein sequence ID" value="PZN74823.1"/>
    <property type="molecule type" value="Genomic_DNA"/>
</dbReference>
<dbReference type="AlphaFoldDB" id="A0A2W4QTL8"/>
<evidence type="ECO:0000313" key="1">
    <source>
        <dbReference type="EMBL" id="PZN74823.1"/>
    </source>
</evidence>
<protein>
    <submittedName>
        <fullName evidence="1">Uncharacterized protein</fullName>
    </submittedName>
</protein>
<gene>
    <name evidence="1" type="ORF">DM484_20255</name>
</gene>
<dbReference type="Proteomes" id="UP000249396">
    <property type="component" value="Unassembled WGS sequence"/>
</dbReference>
<sequence length="638" mass="66365">MSNKLNSKLVISTLLTGSLLISLPSMVMAISQDKLIVTSSFYQGTATPIVAGSTILAGKTAGSTVTATADGSYLNVWNNNKTDGSFGITSPVFISFLDSEYGNLQQTINLSDIAARQGYKFVTSFSSKSELAVNLSTDGKSLTLMGYGTTQGQIDISNSNTPDVIDPTNPTVGIAAPTYRNVAQINPDGSLTVTSTDGYSGNNGRAAILDATTNTYFMVGNAGNSGTGPTNATLATLSGNTGVQTIAAGNNSPLTKVIGQPQGTNGNATGYQFGFSVTQINPLTGSPYAAAADKTGKDDNFRGMTVFNKTLYVTKGSGGNGIDTVYQVGATGSLDSLVTNSSSTPITILPGLPSVLASGTPTNFPFGIWFANDHTLYVADEGDGVLANAGKSANAGLEKWVLSDTDHLWHNVYTLQAGLNLGVNYTVSGSALGVSGSYTTATDGLRNLIGRDNLDGTVTLFATTSTVSTSGDQGADPNKLVKITDVVGAVTAPTNISFDTLQTAQYGQVLRGVALVDNSFMSTVTNPSISLNGSSVTVQLTSGSNIGKSGDWWFLAYTPWGHWFAYIYPNQWVDIGTSINGAKPAYQGPLADISGLALFNTTGLASGSYDLYFGVDTNMNGVLDTNQLYYSHFPLIMP</sequence>
<comment type="caution">
    <text evidence="1">The sequence shown here is derived from an EMBL/GenBank/DDBJ whole genome shotgun (WGS) entry which is preliminary data.</text>
</comment>
<evidence type="ECO:0000313" key="2">
    <source>
        <dbReference type="Proteomes" id="UP000249396"/>
    </source>
</evidence>
<organism evidence="1 2">
    <name type="scientific">Candidatus Methylumidiphilus alinenensis</name>
    <dbReference type="NCBI Taxonomy" id="2202197"/>
    <lineage>
        <taxon>Bacteria</taxon>
        <taxon>Pseudomonadati</taxon>
        <taxon>Pseudomonadota</taxon>
        <taxon>Gammaproteobacteria</taxon>
        <taxon>Methylococcales</taxon>
        <taxon>Candidatus Methylumidiphilus</taxon>
    </lineage>
</organism>
<reference evidence="1 2" key="1">
    <citation type="journal article" date="2018" name="Aquat. Microb. Ecol.">
        <title>Gammaproteobacterial methanotrophs dominate.</title>
        <authorList>
            <person name="Rissanen A.J."/>
            <person name="Saarenheimo J."/>
            <person name="Tiirola M."/>
            <person name="Peura S."/>
            <person name="Aalto S.L."/>
            <person name="Karvinen A."/>
            <person name="Nykanen H."/>
        </authorList>
    </citation>
    <scope>NUCLEOTIDE SEQUENCE [LARGE SCALE GENOMIC DNA]</scope>
    <source>
        <strain evidence="1">AMbin10</strain>
    </source>
</reference>
<proteinExistence type="predicted"/>
<accession>A0A2W4QTL8</accession>